<proteinExistence type="predicted"/>
<evidence type="ECO:0000313" key="2">
    <source>
        <dbReference type="EMBL" id="CDW79895.1"/>
    </source>
</evidence>
<organism evidence="2 3">
    <name type="scientific">Stylonychia lemnae</name>
    <name type="common">Ciliate</name>
    <dbReference type="NCBI Taxonomy" id="5949"/>
    <lineage>
        <taxon>Eukaryota</taxon>
        <taxon>Sar</taxon>
        <taxon>Alveolata</taxon>
        <taxon>Ciliophora</taxon>
        <taxon>Intramacronucleata</taxon>
        <taxon>Spirotrichea</taxon>
        <taxon>Stichotrichia</taxon>
        <taxon>Sporadotrichida</taxon>
        <taxon>Oxytrichidae</taxon>
        <taxon>Stylonychinae</taxon>
        <taxon>Stylonychia</taxon>
    </lineage>
</organism>
<feature type="region of interest" description="Disordered" evidence="1">
    <location>
        <begin position="62"/>
        <end position="98"/>
    </location>
</feature>
<feature type="region of interest" description="Disordered" evidence="1">
    <location>
        <begin position="37"/>
        <end position="56"/>
    </location>
</feature>
<dbReference type="Proteomes" id="UP000039865">
    <property type="component" value="Unassembled WGS sequence"/>
</dbReference>
<protein>
    <recommendedName>
        <fullName evidence="4">Tim44-like domain-containing protein</fullName>
    </recommendedName>
</protein>
<evidence type="ECO:0000313" key="3">
    <source>
        <dbReference type="Proteomes" id="UP000039865"/>
    </source>
</evidence>
<feature type="compositionally biased region" description="Low complexity" evidence="1">
    <location>
        <begin position="37"/>
        <end position="52"/>
    </location>
</feature>
<dbReference type="EMBL" id="CCKQ01008439">
    <property type="protein sequence ID" value="CDW79895.1"/>
    <property type="molecule type" value="Genomic_DNA"/>
</dbReference>
<name>A0A078ACB4_STYLE</name>
<keyword evidence="3" id="KW-1185">Reference proteome</keyword>
<evidence type="ECO:0008006" key="4">
    <source>
        <dbReference type="Google" id="ProtNLM"/>
    </source>
</evidence>
<feature type="compositionally biased region" description="Low complexity" evidence="1">
    <location>
        <begin position="75"/>
        <end position="96"/>
    </location>
</feature>
<dbReference type="OrthoDB" id="283519at2759"/>
<accession>A0A078ACB4</accession>
<sequence length="284" mass="33236">MKAIQLKNQMRKVLKNLQAQAHKQQICLIQNQKNFFSTQQDQQQNPQNNPFNAGFHNNFQQKAQNQEQSKDDTAQNKSESNSNQQQKSSTAQAARKPYQKPSFLQDDYDHLSKPNANIQDDDFLPDYLVRDAPSYKRNPVSINLPWLINGAPNIELKTRFMGEQIFSRLKVHKNEVLEHLFKIFRAVLLSSQDRDFDFLEQYCEEVFYTKLRNRLNQLKQSNIQLIVEEDMFADRGKPIQVEANIYDHTVIKGLSPIRKENGSESDYLIYNDIENMGYISYVPQ</sequence>
<gene>
    <name evidence="2" type="primary">Contig1151.g1250</name>
    <name evidence="2" type="ORF">STYLEM_8887</name>
</gene>
<dbReference type="InParanoid" id="A0A078ACB4"/>
<evidence type="ECO:0000256" key="1">
    <source>
        <dbReference type="SAM" id="MobiDB-lite"/>
    </source>
</evidence>
<reference evidence="2 3" key="1">
    <citation type="submission" date="2014-06" db="EMBL/GenBank/DDBJ databases">
        <authorList>
            <person name="Swart Estienne"/>
        </authorList>
    </citation>
    <scope>NUCLEOTIDE SEQUENCE [LARGE SCALE GENOMIC DNA]</scope>
    <source>
        <strain evidence="2 3">130c</strain>
    </source>
</reference>
<dbReference type="AlphaFoldDB" id="A0A078ACB4"/>